<sequence length="2267" mass="253650">MATHQNHEASTLREEGELSEEDDESDRQNWSEDIQTFHGLDFPKRMPENRVVQQKVKSHPSRYESKPSRHSEAIRSKRCDGDESRYRNANVGDSSIKHKKYKESFGGTHTYSPHRHESSKLWSNRRFRALSVRQQSTLLDPVQSSFPKEDFPKLQQVIEDNTNDGAEEEIARLQKEYERIQEQLKNLGDEEEEGDENEPNLNVLGQLVSLPATDEVGTANKEVAAVVAACQTLGDDTATSEQDDDFGNINEQELRRMALATSERHLRNLAAQTSVAIQELPDRAEDLGVVVIPDSEPLLPEPAPEIVMVEEEEEENRDDDDVVVTESSLIKKPQKRRKLREDNKPSRTMDGKDEKKLTKKVRKKNNKKFPREEEKIVSPKTVSPQKKAKAKGKNDAGYLKKKGPSSKESSTRRSSKTNKANQWTLKLENLRQLAHTQPELAFEKFIEMVDGKESGRSGRKKPPVTGTMKDFKRQVNIPVLSELKNGRNVERQTQKIPVSSGPQKTGAKSVRQSVGGQTPDNYDQVEMDIDSGAEEENVEETAKGKSEVAMQPAPPYNLTWCIPLPAPGVHATLPQSSFVGQNAAATFPPPLPPVPPPLPPPPPPPPPASPPPQPPPDSPRRESIKYGQAGMTHESVDLQSQNQHRLTQKSMVSSSTQSVFDRLGNQCDSSGFFPPDTIRDINQTSHSHPEERQTVHSAKEIEKQLHQIRLETDRKFFPPHEEQGHKATIHANRTSVTSLRQKRFSREAMIGKRFVFDESPKPCSRDYQKPLSVQVHTDFQPFHKYTNQKSGSPDFDFRKRDSMNRRQRRSESPLWERSESPYVRRSFSREPSPGYSPPRSFPEHPQRRSPYSPGPYVSGNSRSPPPASPPPYSPPYHSRDKHWYPTPGFMDDRASNSTRRPGKRSPFTPGALNSSQSWEKFGERSRQDSLKPSADPAQTQNYDYRALPQNRTSFYDEENDMPFYEPKPPPRKISRHATPPPYIPTSIKTNEAGQHHNSEYVTEADSSANWIGGELAQGRIPSGVPKTIQIEEAEEKPNVDDEDEEDEDSMREQLLLSVINRRKTQLEILSNSSSPKVMSPQLSESPDITITIGNSVGSVKAQQAELSRNVEESEKYAPVYGEDVEAIPPPVLSKMVRPGNQLYSLATLSKLKMLSMKNEALLSQAQLRSAQVCHGHHHGHLVVEPDQIGADGARCESYNGSTLIEQTPPAQNNIPATLNSAATIMPSISSPYMRRSEQSLAQTANSATDETKFLPVAVIQSAEKNNNSTCRLNSSAQLPSIAPDTATAVAKRYEHPPATAAVGNRTGTSSPSSSQSLSLPNTLSSQSPSETIHAKTITTTAQLSCHDETSVSSPAPPFPTRLVPFSRTSSPLRVTSSPSASIYPGIRSVNNGDAKRIYQKISLPVMAPVVIPLHSSSEDEEDVPSKQWTPLCTTDHRKETNVSQESLQHQKLNHQERLFHNYRRSIEKDKALLQQLIRKALRFVKVQEVEEKKREKLDKQINELVEQRKVNQVTSRLQTTHSKLVEQEKQMFALGKQLVGESYKPRLEQNGGDAAAVVASATQASDVKMSSRLTKAQAIALEKQKLIKKEKEVYEKLQLMKQAHNAVSSKFHISKRTRSKTQSSIPAQKQNHATSSSFSKFSSKVQLQGQLSQDVIHITQASDPSEGGDSRQRRKSLLDAGSSTKPNIPLTPRRSLSSEMQGGELRGCQDQVTPLSSERKGNCRAKDASERETNDSASTEQNLAIAHMESLSYPSDSQLENLCKVQREKMKEHLKCGLKWSCYRSIPDSWLGLNRTDAVLNVKKAKRTGPSDPAPDFRNTGVMYSSPLLMFRAYRFSSNFRTKEKLSLQSKTYSHKLNPNYVLCPYDLQGTCNDDSCPHQHPQDYELSERELLKDLVSHCPQLAGLSSDATAQDLRRGIGSFVDQLQNKHKDKMTMDQLRVWLTSLAKDKCGKGQNGLISLEPRKWKPEGKKTNSLNAHLEDFLSAQDTVTISTETKSAAVDRDLVLSDEDVRYFAGDTTELAALETEITRDMTNTELWLRLAAKKLSNPNRSFSESLDLALSVLSRGLETNQTAADLWYSYLSLYRQHPQVQDFSQFCQTALDYAPSYDIWFLYLDSLKSFPEKDEICIKILEFLLSSHISSSSCDHPETRAEATALAATSEVDTTGSEGISEQTSKTRESVDCTLNSDLEGNQSEERRLEKGNSPVEAFECENGSNATSVSVQKLLSDEPGHVELWSHQILEMIVYRLALNVNAGCLQAAISFVE</sequence>
<dbReference type="Gene3D" id="1.25.40.10">
    <property type="entry name" value="Tetratricopeptide repeat domain"/>
    <property type="match status" value="1"/>
</dbReference>
<feature type="compositionally biased region" description="Pro residues" evidence="3">
    <location>
        <begin position="587"/>
        <end position="617"/>
    </location>
</feature>
<comment type="caution">
    <text evidence="5">The sequence shown here is derived from an EMBL/GenBank/DDBJ whole genome shotgun (WGS) entry which is preliminary data.</text>
</comment>
<feature type="region of interest" description="Disordered" evidence="3">
    <location>
        <begin position="309"/>
        <end position="424"/>
    </location>
</feature>
<feature type="zinc finger region" description="C3H1-type" evidence="1">
    <location>
        <begin position="1858"/>
        <end position="1884"/>
    </location>
</feature>
<dbReference type="InterPro" id="IPR000571">
    <property type="entry name" value="Znf_CCCH"/>
</dbReference>
<feature type="region of interest" description="Disordered" evidence="3">
    <location>
        <begin position="2152"/>
        <end position="2183"/>
    </location>
</feature>
<organism evidence="5 6">
    <name type="scientific">Plakobranchus ocellatus</name>
    <dbReference type="NCBI Taxonomy" id="259542"/>
    <lineage>
        <taxon>Eukaryota</taxon>
        <taxon>Metazoa</taxon>
        <taxon>Spiralia</taxon>
        <taxon>Lophotrochozoa</taxon>
        <taxon>Mollusca</taxon>
        <taxon>Gastropoda</taxon>
        <taxon>Heterobranchia</taxon>
        <taxon>Euthyneura</taxon>
        <taxon>Panpulmonata</taxon>
        <taxon>Sacoglossa</taxon>
        <taxon>Placobranchoidea</taxon>
        <taxon>Plakobranchidae</taxon>
        <taxon>Plakobranchus</taxon>
    </lineage>
</organism>
<accession>A0AAV3ZG75</accession>
<keyword evidence="1" id="KW-0479">Metal-binding</keyword>
<feature type="domain" description="C3H1-type" evidence="4">
    <location>
        <begin position="1858"/>
        <end position="1884"/>
    </location>
</feature>
<proteinExistence type="predicted"/>
<feature type="compositionally biased region" description="Basic and acidic residues" evidence="3">
    <location>
        <begin position="61"/>
        <end position="86"/>
    </location>
</feature>
<feature type="region of interest" description="Disordered" evidence="3">
    <location>
        <begin position="1297"/>
        <end position="1385"/>
    </location>
</feature>
<dbReference type="InterPro" id="IPR011990">
    <property type="entry name" value="TPR-like_helical_dom_sf"/>
</dbReference>
<evidence type="ECO:0000259" key="4">
    <source>
        <dbReference type="PROSITE" id="PS50103"/>
    </source>
</evidence>
<feature type="compositionally biased region" description="Polar residues" evidence="3">
    <location>
        <begin position="2164"/>
        <end position="2176"/>
    </location>
</feature>
<feature type="compositionally biased region" description="Acidic residues" evidence="3">
    <location>
        <begin position="309"/>
        <end position="323"/>
    </location>
</feature>
<feature type="region of interest" description="Disordered" evidence="3">
    <location>
        <begin position="1605"/>
        <end position="1641"/>
    </location>
</feature>
<feature type="compositionally biased region" description="Basic residues" evidence="3">
    <location>
        <begin position="357"/>
        <end position="368"/>
    </location>
</feature>
<dbReference type="PANTHER" id="PTHR21563:SF3">
    <property type="entry name" value="ZINC FINGER C3H1 DOMAIN-CONTAINING PROTEIN"/>
    <property type="match status" value="1"/>
</dbReference>
<feature type="region of interest" description="Disordered" evidence="3">
    <location>
        <begin position="1660"/>
        <end position="1739"/>
    </location>
</feature>
<feature type="compositionally biased region" description="Polar residues" evidence="3">
    <location>
        <begin position="510"/>
        <end position="521"/>
    </location>
</feature>
<evidence type="ECO:0000256" key="1">
    <source>
        <dbReference type="PROSITE-ProRule" id="PRU00723"/>
    </source>
</evidence>
<keyword evidence="6" id="KW-1185">Reference proteome</keyword>
<feature type="compositionally biased region" description="Polar residues" evidence="3">
    <location>
        <begin position="1620"/>
        <end position="1634"/>
    </location>
</feature>
<dbReference type="Proteomes" id="UP000735302">
    <property type="component" value="Unassembled WGS sequence"/>
</dbReference>
<name>A0AAV3ZG75_9GAST</name>
<dbReference type="SUPFAM" id="SSF48452">
    <property type="entry name" value="TPR-like"/>
    <property type="match status" value="1"/>
</dbReference>
<dbReference type="EMBL" id="BLXT01002362">
    <property type="protein sequence ID" value="GFN93597.1"/>
    <property type="molecule type" value="Genomic_DNA"/>
</dbReference>
<feature type="compositionally biased region" description="Basic and acidic residues" evidence="3">
    <location>
        <begin position="920"/>
        <end position="929"/>
    </location>
</feature>
<feature type="region of interest" description="Disordered" evidence="3">
    <location>
        <begin position="451"/>
        <end position="473"/>
    </location>
</feature>
<feature type="compositionally biased region" description="Low complexity" evidence="3">
    <location>
        <begin position="1308"/>
        <end position="1329"/>
    </location>
</feature>
<protein>
    <submittedName>
        <fullName evidence="5">Zinc finger c3h1 domain-containing protein-like</fullName>
    </submittedName>
</protein>
<feature type="compositionally biased region" description="Polar residues" evidence="3">
    <location>
        <begin position="1366"/>
        <end position="1380"/>
    </location>
</feature>
<feature type="coiled-coil region" evidence="2">
    <location>
        <begin position="163"/>
        <end position="197"/>
    </location>
</feature>
<keyword evidence="2" id="KW-0175">Coiled coil</keyword>
<dbReference type="GO" id="GO:0005634">
    <property type="term" value="C:nucleus"/>
    <property type="evidence" value="ECO:0007669"/>
    <property type="project" value="TreeGrafter"/>
</dbReference>
<feature type="region of interest" description="Disordered" evidence="3">
    <location>
        <begin position="1"/>
        <end position="120"/>
    </location>
</feature>
<keyword evidence="1" id="KW-0862">Zinc</keyword>
<evidence type="ECO:0000313" key="5">
    <source>
        <dbReference type="EMBL" id="GFN93597.1"/>
    </source>
</evidence>
<feature type="compositionally biased region" description="Polar residues" evidence="3">
    <location>
        <begin position="494"/>
        <end position="503"/>
    </location>
</feature>
<feature type="non-terminal residue" evidence="5">
    <location>
        <position position="2267"/>
    </location>
</feature>
<feature type="compositionally biased region" description="Basic and acidic residues" evidence="3">
    <location>
        <begin position="1"/>
        <end position="16"/>
    </location>
</feature>
<dbReference type="PROSITE" id="PS50103">
    <property type="entry name" value="ZF_C3H1"/>
    <property type="match status" value="1"/>
</dbReference>
<dbReference type="GO" id="GO:0000178">
    <property type="term" value="C:exosome (RNase complex)"/>
    <property type="evidence" value="ECO:0007669"/>
    <property type="project" value="TreeGrafter"/>
</dbReference>
<dbReference type="GO" id="GO:0008270">
    <property type="term" value="F:zinc ion binding"/>
    <property type="evidence" value="ECO:0007669"/>
    <property type="project" value="UniProtKB-KW"/>
</dbReference>
<dbReference type="PANTHER" id="PTHR21563">
    <property type="entry name" value="ZINC FINGER C3H1 DOMAIN-CONTAINING PROTEIN"/>
    <property type="match status" value="1"/>
</dbReference>
<feature type="region of interest" description="Disordered" evidence="3">
    <location>
        <begin position="1017"/>
        <end position="1048"/>
    </location>
</feature>
<dbReference type="InterPro" id="IPR039278">
    <property type="entry name" value="Red1"/>
</dbReference>
<gene>
    <name evidence="5" type="ORF">PoB_002010300</name>
</gene>
<evidence type="ECO:0000256" key="3">
    <source>
        <dbReference type="SAM" id="MobiDB-lite"/>
    </source>
</evidence>
<reference evidence="5 6" key="1">
    <citation type="journal article" date="2021" name="Elife">
        <title>Chloroplast acquisition without the gene transfer in kleptoplastic sea slugs, Plakobranchus ocellatus.</title>
        <authorList>
            <person name="Maeda T."/>
            <person name="Takahashi S."/>
            <person name="Yoshida T."/>
            <person name="Shimamura S."/>
            <person name="Takaki Y."/>
            <person name="Nagai Y."/>
            <person name="Toyoda A."/>
            <person name="Suzuki Y."/>
            <person name="Arimoto A."/>
            <person name="Ishii H."/>
            <person name="Satoh N."/>
            <person name="Nishiyama T."/>
            <person name="Hasebe M."/>
            <person name="Maruyama T."/>
            <person name="Minagawa J."/>
            <person name="Obokata J."/>
            <person name="Shigenobu S."/>
        </authorList>
    </citation>
    <scope>NUCLEOTIDE SEQUENCE [LARGE SCALE GENOMIC DNA]</scope>
</reference>
<evidence type="ECO:0000313" key="6">
    <source>
        <dbReference type="Proteomes" id="UP000735302"/>
    </source>
</evidence>
<feature type="compositionally biased region" description="Basic and acidic residues" evidence="3">
    <location>
        <begin position="795"/>
        <end position="819"/>
    </location>
</feature>
<feature type="region of interest" description="Disordered" evidence="3">
    <location>
        <begin position="492"/>
        <end position="559"/>
    </location>
</feature>
<dbReference type="InterPro" id="IPR019607">
    <property type="entry name" value="Putative_zinc-finger_domain"/>
</dbReference>
<feature type="region of interest" description="Disordered" evidence="3">
    <location>
        <begin position="580"/>
        <end position="643"/>
    </location>
</feature>
<feature type="compositionally biased region" description="Acidic residues" evidence="3">
    <location>
        <begin position="523"/>
        <end position="539"/>
    </location>
</feature>
<feature type="region of interest" description="Disordered" evidence="3">
    <location>
        <begin position="780"/>
        <end position="948"/>
    </location>
</feature>
<feature type="compositionally biased region" description="Pro residues" evidence="3">
    <location>
        <begin position="863"/>
        <end position="874"/>
    </location>
</feature>
<feature type="compositionally biased region" description="Basic and acidic residues" evidence="3">
    <location>
        <begin position="339"/>
        <end position="356"/>
    </location>
</feature>
<feature type="compositionally biased region" description="Low complexity" evidence="3">
    <location>
        <begin position="2154"/>
        <end position="2163"/>
    </location>
</feature>
<evidence type="ECO:0000256" key="2">
    <source>
        <dbReference type="SAM" id="Coils"/>
    </source>
</evidence>
<dbReference type="Pfam" id="PF10650">
    <property type="entry name" value="zf-C3H1"/>
    <property type="match status" value="1"/>
</dbReference>
<feature type="compositionally biased region" description="Basic and acidic residues" evidence="3">
    <location>
        <begin position="1717"/>
        <end position="1734"/>
    </location>
</feature>
<keyword evidence="1" id="KW-0863">Zinc-finger</keyword>